<keyword evidence="1" id="KW-0812">Transmembrane</keyword>
<evidence type="ECO:0000256" key="1">
    <source>
        <dbReference type="SAM" id="Phobius"/>
    </source>
</evidence>
<sequence length="54" mass="6266">MLTWGFDTGTYTFSWKTVFMFWSVFCTLYSPMSSIFSPEREKSPVLLSQSSLPL</sequence>
<keyword evidence="1" id="KW-0472">Membrane</keyword>
<name>A0A0E9U4Q7_ANGAN</name>
<feature type="transmembrane region" description="Helical" evidence="1">
    <location>
        <begin position="12"/>
        <end position="32"/>
    </location>
</feature>
<dbReference type="AlphaFoldDB" id="A0A0E9U4Q7"/>
<protein>
    <submittedName>
        <fullName evidence="2">Uncharacterized protein</fullName>
    </submittedName>
</protein>
<dbReference type="EMBL" id="GBXM01047688">
    <property type="protein sequence ID" value="JAH60889.1"/>
    <property type="molecule type" value="Transcribed_RNA"/>
</dbReference>
<reference evidence="2" key="1">
    <citation type="submission" date="2014-11" db="EMBL/GenBank/DDBJ databases">
        <authorList>
            <person name="Amaro Gonzalez C."/>
        </authorList>
    </citation>
    <scope>NUCLEOTIDE SEQUENCE</scope>
</reference>
<reference evidence="2" key="2">
    <citation type="journal article" date="2015" name="Fish Shellfish Immunol.">
        <title>Early steps in the European eel (Anguilla anguilla)-Vibrio vulnificus interaction in the gills: Role of the RtxA13 toxin.</title>
        <authorList>
            <person name="Callol A."/>
            <person name="Pajuelo D."/>
            <person name="Ebbesson L."/>
            <person name="Teles M."/>
            <person name="MacKenzie S."/>
            <person name="Amaro C."/>
        </authorList>
    </citation>
    <scope>NUCLEOTIDE SEQUENCE</scope>
</reference>
<evidence type="ECO:0000313" key="2">
    <source>
        <dbReference type="EMBL" id="JAH60889.1"/>
    </source>
</evidence>
<proteinExistence type="predicted"/>
<organism evidence="2">
    <name type="scientific">Anguilla anguilla</name>
    <name type="common">European freshwater eel</name>
    <name type="synonym">Muraena anguilla</name>
    <dbReference type="NCBI Taxonomy" id="7936"/>
    <lineage>
        <taxon>Eukaryota</taxon>
        <taxon>Metazoa</taxon>
        <taxon>Chordata</taxon>
        <taxon>Craniata</taxon>
        <taxon>Vertebrata</taxon>
        <taxon>Euteleostomi</taxon>
        <taxon>Actinopterygii</taxon>
        <taxon>Neopterygii</taxon>
        <taxon>Teleostei</taxon>
        <taxon>Anguilliformes</taxon>
        <taxon>Anguillidae</taxon>
        <taxon>Anguilla</taxon>
    </lineage>
</organism>
<accession>A0A0E9U4Q7</accession>
<keyword evidence="1" id="KW-1133">Transmembrane helix</keyword>